<organism evidence="1 2">
    <name type="scientific">Pustulibacterium marinum</name>
    <dbReference type="NCBI Taxonomy" id="1224947"/>
    <lineage>
        <taxon>Bacteria</taxon>
        <taxon>Pseudomonadati</taxon>
        <taxon>Bacteroidota</taxon>
        <taxon>Flavobacteriia</taxon>
        <taxon>Flavobacteriales</taxon>
        <taxon>Flavobacteriaceae</taxon>
        <taxon>Pustulibacterium</taxon>
    </lineage>
</organism>
<proteinExistence type="predicted"/>
<dbReference type="AlphaFoldDB" id="A0A1I7GLA6"/>
<dbReference type="EMBL" id="FPBK01000005">
    <property type="protein sequence ID" value="SFU49209.1"/>
    <property type="molecule type" value="Genomic_DNA"/>
</dbReference>
<keyword evidence="2" id="KW-1185">Reference proteome</keyword>
<protein>
    <submittedName>
        <fullName evidence="1">Uncharacterized protein</fullName>
    </submittedName>
</protein>
<dbReference type="RefSeq" id="WP_093024726.1">
    <property type="nucleotide sequence ID" value="NZ_FPBK01000005.1"/>
</dbReference>
<evidence type="ECO:0000313" key="2">
    <source>
        <dbReference type="Proteomes" id="UP000199138"/>
    </source>
</evidence>
<reference evidence="1 2" key="1">
    <citation type="submission" date="2016-10" db="EMBL/GenBank/DDBJ databases">
        <authorList>
            <person name="de Groot N.N."/>
        </authorList>
    </citation>
    <scope>NUCLEOTIDE SEQUENCE [LARGE SCALE GENOMIC DNA]</scope>
    <source>
        <strain evidence="1 2">CGMCC 1.12333</strain>
    </source>
</reference>
<dbReference type="STRING" id="1224947.SAMN05216480_10553"/>
<evidence type="ECO:0000313" key="1">
    <source>
        <dbReference type="EMBL" id="SFU49209.1"/>
    </source>
</evidence>
<name>A0A1I7GLA6_9FLAO</name>
<gene>
    <name evidence="1" type="ORF">SAMN05216480_10553</name>
</gene>
<sequence length="135" mass="15864">MSKSENQKPTNFKFVFQTGANRTLRNYNFKKALEVILNSESDRECIKIVFLDTGNVWAYSKSAVNAFLNGELLYEELEERYQCDNVYRNTETVIAENRTSYYPGNLWCKKEDHLVLVDDDDYIITEYSNLFEVVN</sequence>
<dbReference type="Proteomes" id="UP000199138">
    <property type="component" value="Unassembled WGS sequence"/>
</dbReference>
<accession>A0A1I7GLA6</accession>